<sequence length="62" mass="6017">MATSSPPVSGVSGALPTSKRRPSDPATPSSGQPDLPTTTSDGQVLGCDSRWMADGAGNGGGS</sequence>
<feature type="compositionally biased region" description="Polar residues" evidence="1">
    <location>
        <begin position="26"/>
        <end position="42"/>
    </location>
</feature>
<organism evidence="2">
    <name type="scientific">Oryza punctata</name>
    <name type="common">Red rice</name>
    <dbReference type="NCBI Taxonomy" id="4537"/>
    <lineage>
        <taxon>Eukaryota</taxon>
        <taxon>Viridiplantae</taxon>
        <taxon>Streptophyta</taxon>
        <taxon>Embryophyta</taxon>
        <taxon>Tracheophyta</taxon>
        <taxon>Spermatophyta</taxon>
        <taxon>Magnoliopsida</taxon>
        <taxon>Liliopsida</taxon>
        <taxon>Poales</taxon>
        <taxon>Poaceae</taxon>
        <taxon>BOP clade</taxon>
        <taxon>Oryzoideae</taxon>
        <taxon>Oryzeae</taxon>
        <taxon>Oryzinae</taxon>
        <taxon>Oryza</taxon>
    </lineage>
</organism>
<reference evidence="2" key="1">
    <citation type="submission" date="2015-04" db="UniProtKB">
        <authorList>
            <consortium name="EnsemblPlants"/>
        </authorList>
    </citation>
    <scope>IDENTIFICATION</scope>
</reference>
<feature type="region of interest" description="Disordered" evidence="1">
    <location>
        <begin position="1"/>
        <end position="62"/>
    </location>
</feature>
<protein>
    <submittedName>
        <fullName evidence="2">Uncharacterized protein</fullName>
    </submittedName>
</protein>
<dbReference type="AlphaFoldDB" id="A0A0E0LAY6"/>
<name>A0A0E0LAY6_ORYPU</name>
<dbReference type="EnsemblPlants" id="OPUNC06G11850.1">
    <property type="protein sequence ID" value="OPUNC06G11850.1"/>
    <property type="gene ID" value="OPUNC06G11850"/>
</dbReference>
<dbReference type="Proteomes" id="UP000026962">
    <property type="component" value="Chromosome 6"/>
</dbReference>
<accession>A0A0E0LAY6</accession>
<proteinExistence type="predicted"/>
<keyword evidence="3" id="KW-1185">Reference proteome</keyword>
<dbReference type="Gramene" id="OPUNC06G11850.1">
    <property type="protein sequence ID" value="OPUNC06G11850.1"/>
    <property type="gene ID" value="OPUNC06G11850"/>
</dbReference>
<evidence type="ECO:0000313" key="2">
    <source>
        <dbReference type="EnsemblPlants" id="OPUNC06G11850.1"/>
    </source>
</evidence>
<reference evidence="2" key="2">
    <citation type="submission" date="2018-05" db="EMBL/GenBank/DDBJ databases">
        <title>OpunRS2 (Oryza punctata Reference Sequence Version 2).</title>
        <authorList>
            <person name="Zhang J."/>
            <person name="Kudrna D."/>
            <person name="Lee S."/>
            <person name="Talag J."/>
            <person name="Welchert J."/>
            <person name="Wing R.A."/>
        </authorList>
    </citation>
    <scope>NUCLEOTIDE SEQUENCE [LARGE SCALE GENOMIC DNA]</scope>
</reference>
<evidence type="ECO:0000313" key="3">
    <source>
        <dbReference type="Proteomes" id="UP000026962"/>
    </source>
</evidence>
<evidence type="ECO:0000256" key="1">
    <source>
        <dbReference type="SAM" id="MobiDB-lite"/>
    </source>
</evidence>
<dbReference type="HOGENOM" id="CLU_2908084_0_0_1"/>